<dbReference type="OrthoDB" id="7082991at2"/>
<evidence type="ECO:0000313" key="3">
    <source>
        <dbReference type="Proteomes" id="UP000243180"/>
    </source>
</evidence>
<protein>
    <submittedName>
        <fullName evidence="2">Uncharacterized protein</fullName>
    </submittedName>
</protein>
<dbReference type="InParanoid" id="A0A1B4XJN1"/>
<evidence type="ECO:0000313" key="2">
    <source>
        <dbReference type="EMBL" id="BAV35001.1"/>
    </source>
</evidence>
<feature type="signal peptide" evidence="1">
    <location>
        <begin position="1"/>
        <end position="22"/>
    </location>
</feature>
<keyword evidence="1" id="KW-0732">Signal</keyword>
<dbReference type="Proteomes" id="UP000243180">
    <property type="component" value="Chromosome"/>
</dbReference>
<keyword evidence="3" id="KW-1185">Reference proteome</keyword>
<evidence type="ECO:0000256" key="1">
    <source>
        <dbReference type="SAM" id="SignalP"/>
    </source>
</evidence>
<gene>
    <name evidence="2" type="ORF">SCL_2724</name>
</gene>
<organism evidence="2 3">
    <name type="scientific">Sulfuricaulis limicola</name>
    <dbReference type="NCBI Taxonomy" id="1620215"/>
    <lineage>
        <taxon>Bacteria</taxon>
        <taxon>Pseudomonadati</taxon>
        <taxon>Pseudomonadota</taxon>
        <taxon>Gammaproteobacteria</taxon>
        <taxon>Acidiferrobacterales</taxon>
        <taxon>Acidiferrobacteraceae</taxon>
        <taxon>Sulfuricaulis</taxon>
    </lineage>
</organism>
<sequence length="177" mass="19348">MIHRVALALTILLLGIAPSLQAAKPPVLMLLEYVADGKAEQTKIELKSGMVESKDKGKPRDKWIIRAGDAVTSETRPGERAVNFYKTTGGENTLLFIVKARYFQRDDGKWAPQFQLNEEPLVMRGPDGKWKPLTVIQGVPSLIVQSGSALPNAEGYAASLELGFTTGSMPIDAWLVQ</sequence>
<name>A0A1B4XJN1_9GAMM</name>
<proteinExistence type="predicted"/>
<feature type="chain" id="PRO_5008572502" evidence="1">
    <location>
        <begin position="23"/>
        <end position="177"/>
    </location>
</feature>
<dbReference type="RefSeq" id="WP_096361689.1">
    <property type="nucleotide sequence ID" value="NZ_AP014879.1"/>
</dbReference>
<dbReference type="EMBL" id="AP014879">
    <property type="protein sequence ID" value="BAV35001.1"/>
    <property type="molecule type" value="Genomic_DNA"/>
</dbReference>
<dbReference type="KEGG" id="slim:SCL_2724"/>
<reference evidence="2 3" key="1">
    <citation type="submission" date="2015-05" db="EMBL/GenBank/DDBJ databases">
        <title>Complete genome sequence of a sulfur-oxidizing gammaproteobacterium strain HA5.</title>
        <authorList>
            <person name="Miura A."/>
            <person name="Kojima H."/>
            <person name="Fukui M."/>
        </authorList>
    </citation>
    <scope>NUCLEOTIDE SEQUENCE [LARGE SCALE GENOMIC DNA]</scope>
    <source>
        <strain evidence="2 3">HA5</strain>
    </source>
</reference>
<accession>A0A1B4XJN1</accession>
<dbReference type="AlphaFoldDB" id="A0A1B4XJN1"/>